<reference evidence="2" key="1">
    <citation type="submission" date="2023-03" db="EMBL/GenBank/DDBJ databases">
        <title>Massive genome expansion in bonnet fungi (Mycena s.s.) driven by repeated elements and novel gene families across ecological guilds.</title>
        <authorList>
            <consortium name="Lawrence Berkeley National Laboratory"/>
            <person name="Harder C.B."/>
            <person name="Miyauchi S."/>
            <person name="Viragh M."/>
            <person name="Kuo A."/>
            <person name="Thoen E."/>
            <person name="Andreopoulos B."/>
            <person name="Lu D."/>
            <person name="Skrede I."/>
            <person name="Drula E."/>
            <person name="Henrissat B."/>
            <person name="Morin E."/>
            <person name="Kohler A."/>
            <person name="Barry K."/>
            <person name="LaButti K."/>
            <person name="Morin E."/>
            <person name="Salamov A."/>
            <person name="Lipzen A."/>
            <person name="Mereny Z."/>
            <person name="Hegedus B."/>
            <person name="Baldrian P."/>
            <person name="Stursova M."/>
            <person name="Weitz H."/>
            <person name="Taylor A."/>
            <person name="Grigoriev I.V."/>
            <person name="Nagy L.G."/>
            <person name="Martin F."/>
            <person name="Kauserud H."/>
        </authorList>
    </citation>
    <scope>NUCLEOTIDE SEQUENCE</scope>
    <source>
        <strain evidence="2">CBHHK067</strain>
    </source>
</reference>
<protein>
    <submittedName>
        <fullName evidence="2">Uncharacterized protein</fullName>
    </submittedName>
</protein>
<feature type="region of interest" description="Disordered" evidence="1">
    <location>
        <begin position="178"/>
        <end position="197"/>
    </location>
</feature>
<dbReference type="Proteomes" id="UP001221757">
    <property type="component" value="Unassembled WGS sequence"/>
</dbReference>
<dbReference type="AlphaFoldDB" id="A0AAD7F753"/>
<proteinExistence type="predicted"/>
<evidence type="ECO:0000313" key="2">
    <source>
        <dbReference type="EMBL" id="KAJ7606404.1"/>
    </source>
</evidence>
<organism evidence="2 3">
    <name type="scientific">Mycena rosella</name>
    <name type="common">Pink bonnet</name>
    <name type="synonym">Agaricus rosellus</name>
    <dbReference type="NCBI Taxonomy" id="1033263"/>
    <lineage>
        <taxon>Eukaryota</taxon>
        <taxon>Fungi</taxon>
        <taxon>Dikarya</taxon>
        <taxon>Basidiomycota</taxon>
        <taxon>Agaricomycotina</taxon>
        <taxon>Agaricomycetes</taxon>
        <taxon>Agaricomycetidae</taxon>
        <taxon>Agaricales</taxon>
        <taxon>Marasmiineae</taxon>
        <taxon>Mycenaceae</taxon>
        <taxon>Mycena</taxon>
    </lineage>
</organism>
<keyword evidence="3" id="KW-1185">Reference proteome</keyword>
<name>A0AAD7F753_MYCRO</name>
<dbReference type="EMBL" id="JARKIE010001104">
    <property type="protein sequence ID" value="KAJ7606404.1"/>
    <property type="molecule type" value="Genomic_DNA"/>
</dbReference>
<accession>A0AAD7F753</accession>
<evidence type="ECO:0000313" key="3">
    <source>
        <dbReference type="Proteomes" id="UP001221757"/>
    </source>
</evidence>
<gene>
    <name evidence="2" type="ORF">B0H17DRAFT_1154071</name>
</gene>
<comment type="caution">
    <text evidence="2">The sequence shown here is derived from an EMBL/GenBank/DDBJ whole genome shotgun (WGS) entry which is preliminary data.</text>
</comment>
<evidence type="ECO:0000256" key="1">
    <source>
        <dbReference type="SAM" id="MobiDB-lite"/>
    </source>
</evidence>
<sequence>MCLVSCKELQNRCRVPLAKAPVFQVPWPLPPLDMGSFEPRICVGGVSQGWLDMSAFESCMHVGGFWRGVEVEPLFWPQSDEWMEEACERAWSGLRYGDTVNEMIWKELRWCIAALRKCRPAAFMAAEKEWIYGSADFKWGWVQRLNDTEVKRRQLEGGSLKDVRKRDMNVEGNGCRERRHKVGASSHPGFSSLGLRN</sequence>